<dbReference type="RefSeq" id="WP_131236524.1">
    <property type="nucleotide sequence ID" value="NZ_SJTH01000006.1"/>
</dbReference>
<dbReference type="OrthoDB" id="2041935at2"/>
<proteinExistence type="predicted"/>
<protein>
    <recommendedName>
        <fullName evidence="3">Phage tail protein</fullName>
    </recommendedName>
</protein>
<evidence type="ECO:0008006" key="3">
    <source>
        <dbReference type="Google" id="ProtNLM"/>
    </source>
</evidence>
<sequence length="200" mass="21708">MKKKTYSGYTAKTAENLLLDAGAFFVNYDMDADTFDSAVTDGKLLGATRGGGQFSAVPEIRSIEVDGVKGKAKGLQTIDSWEVKMAANVLEVTLEGLSKALTASEVDSTTNNSYDILKAKNYIEITDYIENITFVGKKSGTADPVIIQIYNAINTTGLTLQTQDKNEAVIAMEFEGHYDDQDLDNPPFAIFYPKPVAPTP</sequence>
<evidence type="ECO:0000313" key="1">
    <source>
        <dbReference type="EMBL" id="TCJ05044.1"/>
    </source>
</evidence>
<keyword evidence="2" id="KW-1185">Reference proteome</keyword>
<dbReference type="AlphaFoldDB" id="A0A4V2NUM1"/>
<dbReference type="EMBL" id="SJTH01000006">
    <property type="protein sequence ID" value="TCJ05044.1"/>
    <property type="molecule type" value="Genomic_DNA"/>
</dbReference>
<organism evidence="1 2">
    <name type="scientific">Cytobacillus praedii</name>
    <dbReference type="NCBI Taxonomy" id="1742358"/>
    <lineage>
        <taxon>Bacteria</taxon>
        <taxon>Bacillati</taxon>
        <taxon>Bacillota</taxon>
        <taxon>Bacilli</taxon>
        <taxon>Bacillales</taxon>
        <taxon>Bacillaceae</taxon>
        <taxon>Cytobacillus</taxon>
    </lineage>
</organism>
<gene>
    <name evidence="1" type="ORF">E0Y62_07455</name>
</gene>
<dbReference type="Proteomes" id="UP000293846">
    <property type="component" value="Unassembled WGS sequence"/>
</dbReference>
<comment type="caution">
    <text evidence="1">The sequence shown here is derived from an EMBL/GenBank/DDBJ whole genome shotgun (WGS) entry which is preliminary data.</text>
</comment>
<evidence type="ECO:0000313" key="2">
    <source>
        <dbReference type="Proteomes" id="UP000293846"/>
    </source>
</evidence>
<accession>A0A4V2NUM1</accession>
<name>A0A4V2NUM1_9BACI</name>
<reference evidence="1 2" key="1">
    <citation type="submission" date="2019-03" db="EMBL/GenBank/DDBJ databases">
        <authorList>
            <person name="Jensen L."/>
            <person name="Storgaard J."/>
            <person name="Sulaj E."/>
            <person name="Schramm A."/>
            <person name="Marshall I.P.G."/>
        </authorList>
    </citation>
    <scope>NUCLEOTIDE SEQUENCE [LARGE SCALE GENOMIC DNA]</scope>
    <source>
        <strain evidence="1 2">2017H2G3</strain>
    </source>
</reference>